<keyword evidence="3" id="KW-1185">Reference proteome</keyword>
<evidence type="ECO:0000313" key="3">
    <source>
        <dbReference type="Proteomes" id="UP000588586"/>
    </source>
</evidence>
<dbReference type="PANTHER" id="PTHR42059:SF1">
    <property type="entry name" value="TNT DOMAIN-CONTAINING PROTEIN"/>
    <property type="match status" value="1"/>
</dbReference>
<name>A0A849HCN1_9MICO</name>
<protein>
    <submittedName>
        <fullName evidence="2">TNT domain-containing protein</fullName>
    </submittedName>
</protein>
<feature type="domain" description="TNT" evidence="1">
    <location>
        <begin position="87"/>
        <end position="178"/>
    </location>
</feature>
<dbReference type="Proteomes" id="UP000588586">
    <property type="component" value="Unassembled WGS sequence"/>
</dbReference>
<evidence type="ECO:0000313" key="2">
    <source>
        <dbReference type="EMBL" id="NNM44403.1"/>
    </source>
</evidence>
<gene>
    <name evidence="2" type="ORF">HJG52_00070</name>
</gene>
<proteinExistence type="predicted"/>
<dbReference type="PANTHER" id="PTHR42059">
    <property type="entry name" value="TNT DOMAIN-CONTAINING PROTEIN"/>
    <property type="match status" value="1"/>
</dbReference>
<dbReference type="GO" id="GO:0050135">
    <property type="term" value="F:NADP+ nucleosidase activity"/>
    <property type="evidence" value="ECO:0007669"/>
    <property type="project" value="InterPro"/>
</dbReference>
<dbReference type="InterPro" id="IPR025331">
    <property type="entry name" value="TNT"/>
</dbReference>
<reference evidence="2 3" key="1">
    <citation type="submission" date="2020-04" db="EMBL/GenBank/DDBJ databases">
        <title>Knoellia sp. isolate from air conditioner.</title>
        <authorList>
            <person name="Chea S."/>
            <person name="Kim D.-U."/>
        </authorList>
    </citation>
    <scope>NUCLEOTIDE SEQUENCE [LARGE SCALE GENOMIC DNA]</scope>
    <source>
        <strain evidence="2 3">DB2414S</strain>
    </source>
</reference>
<comment type="caution">
    <text evidence="2">The sequence shown here is derived from an EMBL/GenBank/DDBJ whole genome shotgun (WGS) entry which is preliminary data.</text>
</comment>
<sequence>MGSIVMDFADGSSVDVFAWDYGQTRRLFRKPDLREAVATVVRRLRPEPVNARRVTREDWQSWCSEAARSAASLDAGLDNGYVVETSLPAGMVVDRFGDLDGFLLYPAGLPFAQRSLPPSALDPSRRDLGLTAFGVVRPIDVLAARVAPAFEQPGGGVVFRLRSEHDTVRDALRRGDLTALSLDLEERSPIDSSIKGEGIDGS</sequence>
<dbReference type="InterPro" id="IPR053024">
    <property type="entry name" value="Fungal_surface_NADase"/>
</dbReference>
<accession>A0A849HCN1</accession>
<evidence type="ECO:0000259" key="1">
    <source>
        <dbReference type="Pfam" id="PF14021"/>
    </source>
</evidence>
<dbReference type="AlphaFoldDB" id="A0A849HCN1"/>
<dbReference type="Pfam" id="PF14021">
    <property type="entry name" value="TNT"/>
    <property type="match status" value="1"/>
</dbReference>
<organism evidence="2 3">
    <name type="scientific">Knoellia koreensis</name>
    <dbReference type="NCBI Taxonomy" id="2730921"/>
    <lineage>
        <taxon>Bacteria</taxon>
        <taxon>Bacillati</taxon>
        <taxon>Actinomycetota</taxon>
        <taxon>Actinomycetes</taxon>
        <taxon>Micrococcales</taxon>
        <taxon>Intrasporangiaceae</taxon>
        <taxon>Knoellia</taxon>
    </lineage>
</organism>
<dbReference type="EMBL" id="JABEPQ010000001">
    <property type="protein sequence ID" value="NNM44403.1"/>
    <property type="molecule type" value="Genomic_DNA"/>
</dbReference>